<keyword evidence="3" id="KW-0731">Sigma factor</keyword>
<dbReference type="InterPro" id="IPR039425">
    <property type="entry name" value="RNA_pol_sigma-70-like"/>
</dbReference>
<feature type="domain" description="RNA polymerase sigma-70 region 2" evidence="5">
    <location>
        <begin position="27"/>
        <end position="93"/>
    </location>
</feature>
<evidence type="ECO:0000256" key="1">
    <source>
        <dbReference type="ARBA" id="ARBA00010641"/>
    </source>
</evidence>
<dbReference type="InterPro" id="IPR007627">
    <property type="entry name" value="RNA_pol_sigma70_r2"/>
</dbReference>
<accession>A0A419W5K6</accession>
<keyword evidence="8" id="KW-1185">Reference proteome</keyword>
<evidence type="ECO:0000313" key="8">
    <source>
        <dbReference type="Proteomes" id="UP000283387"/>
    </source>
</evidence>
<dbReference type="Gene3D" id="1.10.1740.10">
    <property type="match status" value="1"/>
</dbReference>
<evidence type="ECO:0000313" key="7">
    <source>
        <dbReference type="EMBL" id="RKD90743.1"/>
    </source>
</evidence>
<comment type="caution">
    <text evidence="7">The sequence shown here is derived from an EMBL/GenBank/DDBJ whole genome shotgun (WGS) entry which is preliminary data.</text>
</comment>
<dbReference type="InterPro" id="IPR014284">
    <property type="entry name" value="RNA_pol_sigma-70_dom"/>
</dbReference>
<dbReference type="CDD" id="cd06171">
    <property type="entry name" value="Sigma70_r4"/>
    <property type="match status" value="1"/>
</dbReference>
<dbReference type="InterPro" id="IPR013325">
    <property type="entry name" value="RNA_pol_sigma_r2"/>
</dbReference>
<evidence type="ECO:0000256" key="2">
    <source>
        <dbReference type="ARBA" id="ARBA00023015"/>
    </source>
</evidence>
<sequence length="203" mass="23732">MLVEPSDLNEFLFRQFKDGNESAFEQLFKAHYNPVVGFCNQFISDHDKAASLAQEAFINLWMNRSKIQSPNGIKSFLYTFAKSSCLNFIRHKKVVSKYEDRHLQQMEAKINSEVLDSFDFDQLEFSEMEDLIYRAISELPEKCRQVFMLSRFEGKKNKEIADELEISIKSVEANITRALKTLSLKLSEYLPAVLVEMIIHYMY</sequence>
<organism evidence="7 8">
    <name type="scientific">Mangrovibacterium diazotrophicum</name>
    <dbReference type="NCBI Taxonomy" id="1261403"/>
    <lineage>
        <taxon>Bacteria</taxon>
        <taxon>Pseudomonadati</taxon>
        <taxon>Bacteroidota</taxon>
        <taxon>Bacteroidia</taxon>
        <taxon>Marinilabiliales</taxon>
        <taxon>Prolixibacteraceae</taxon>
        <taxon>Mangrovibacterium</taxon>
    </lineage>
</organism>
<dbReference type="NCBIfam" id="TIGR02937">
    <property type="entry name" value="sigma70-ECF"/>
    <property type="match status" value="1"/>
</dbReference>
<keyword evidence="2" id="KW-0805">Transcription regulation</keyword>
<dbReference type="InterPro" id="IPR014327">
    <property type="entry name" value="RNA_pol_sigma70_bacteroid"/>
</dbReference>
<dbReference type="GO" id="GO:0006352">
    <property type="term" value="P:DNA-templated transcription initiation"/>
    <property type="evidence" value="ECO:0007669"/>
    <property type="project" value="InterPro"/>
</dbReference>
<feature type="domain" description="RNA polymerase sigma factor 70 region 4 type 2" evidence="6">
    <location>
        <begin position="131"/>
        <end position="182"/>
    </location>
</feature>
<dbReference type="EMBL" id="RAPN01000001">
    <property type="protein sequence ID" value="RKD90743.1"/>
    <property type="molecule type" value="Genomic_DNA"/>
</dbReference>
<comment type="similarity">
    <text evidence="1">Belongs to the sigma-70 factor family. ECF subfamily.</text>
</comment>
<dbReference type="PANTHER" id="PTHR43133:SF46">
    <property type="entry name" value="RNA POLYMERASE SIGMA-70 FACTOR ECF SUBFAMILY"/>
    <property type="match status" value="1"/>
</dbReference>
<dbReference type="GO" id="GO:0003677">
    <property type="term" value="F:DNA binding"/>
    <property type="evidence" value="ECO:0007669"/>
    <property type="project" value="InterPro"/>
</dbReference>
<dbReference type="InterPro" id="IPR013324">
    <property type="entry name" value="RNA_pol_sigma_r3/r4-like"/>
</dbReference>
<dbReference type="InterPro" id="IPR013249">
    <property type="entry name" value="RNA_pol_sigma70_r4_t2"/>
</dbReference>
<evidence type="ECO:0000259" key="6">
    <source>
        <dbReference type="Pfam" id="PF08281"/>
    </source>
</evidence>
<name>A0A419W5K6_9BACT</name>
<evidence type="ECO:0000256" key="4">
    <source>
        <dbReference type="ARBA" id="ARBA00023163"/>
    </source>
</evidence>
<dbReference type="SUPFAM" id="SSF88659">
    <property type="entry name" value="Sigma3 and sigma4 domains of RNA polymerase sigma factors"/>
    <property type="match status" value="1"/>
</dbReference>
<dbReference type="RefSeq" id="WP_170154462.1">
    <property type="nucleotide sequence ID" value="NZ_RAPN01000001.1"/>
</dbReference>
<dbReference type="PANTHER" id="PTHR43133">
    <property type="entry name" value="RNA POLYMERASE ECF-TYPE SIGMA FACTO"/>
    <property type="match status" value="1"/>
</dbReference>
<dbReference type="GO" id="GO:0016987">
    <property type="term" value="F:sigma factor activity"/>
    <property type="evidence" value="ECO:0007669"/>
    <property type="project" value="UniProtKB-KW"/>
</dbReference>
<evidence type="ECO:0000256" key="3">
    <source>
        <dbReference type="ARBA" id="ARBA00023082"/>
    </source>
</evidence>
<dbReference type="Pfam" id="PF08281">
    <property type="entry name" value="Sigma70_r4_2"/>
    <property type="match status" value="1"/>
</dbReference>
<reference evidence="7 8" key="1">
    <citation type="submission" date="2018-09" db="EMBL/GenBank/DDBJ databases">
        <title>Genomic Encyclopedia of Archaeal and Bacterial Type Strains, Phase II (KMG-II): from individual species to whole genera.</title>
        <authorList>
            <person name="Goeker M."/>
        </authorList>
    </citation>
    <scope>NUCLEOTIDE SEQUENCE [LARGE SCALE GENOMIC DNA]</scope>
    <source>
        <strain evidence="7 8">DSM 27148</strain>
    </source>
</reference>
<evidence type="ECO:0000259" key="5">
    <source>
        <dbReference type="Pfam" id="PF04542"/>
    </source>
</evidence>
<dbReference type="Gene3D" id="1.10.10.10">
    <property type="entry name" value="Winged helix-like DNA-binding domain superfamily/Winged helix DNA-binding domain"/>
    <property type="match status" value="1"/>
</dbReference>
<proteinExistence type="inferred from homology"/>
<protein>
    <submittedName>
        <fullName evidence="7">RNA polymerase sigma-70 factor (ECF subfamily)</fullName>
    </submittedName>
</protein>
<dbReference type="InterPro" id="IPR036388">
    <property type="entry name" value="WH-like_DNA-bd_sf"/>
</dbReference>
<gene>
    <name evidence="7" type="ORF">BC643_1086</name>
</gene>
<dbReference type="AlphaFoldDB" id="A0A419W5K6"/>
<keyword evidence="4" id="KW-0804">Transcription</keyword>
<dbReference type="SUPFAM" id="SSF88946">
    <property type="entry name" value="Sigma2 domain of RNA polymerase sigma factors"/>
    <property type="match status" value="1"/>
</dbReference>
<dbReference type="Proteomes" id="UP000283387">
    <property type="component" value="Unassembled WGS sequence"/>
</dbReference>
<dbReference type="Pfam" id="PF04542">
    <property type="entry name" value="Sigma70_r2"/>
    <property type="match status" value="1"/>
</dbReference>
<dbReference type="NCBIfam" id="TIGR02985">
    <property type="entry name" value="Sig70_bacteroi1"/>
    <property type="match status" value="1"/>
</dbReference>